<proteinExistence type="inferred from homology"/>
<dbReference type="InterPro" id="IPR011009">
    <property type="entry name" value="Kinase-like_dom_sf"/>
</dbReference>
<dbReference type="GO" id="GO:0016301">
    <property type="term" value="F:kinase activity"/>
    <property type="evidence" value="ECO:0007669"/>
    <property type="project" value="UniProtKB-KW"/>
</dbReference>
<accession>A0ABP8UIG6</accession>
<dbReference type="Proteomes" id="UP001501442">
    <property type="component" value="Unassembled WGS sequence"/>
</dbReference>
<dbReference type="EMBL" id="BAABHK010000008">
    <property type="protein sequence ID" value="GAA4630765.1"/>
    <property type="molecule type" value="Genomic_DNA"/>
</dbReference>
<keyword evidence="1" id="KW-0808">Transferase</keyword>
<reference evidence="3" key="1">
    <citation type="journal article" date="2019" name="Int. J. Syst. Evol. Microbiol.">
        <title>The Global Catalogue of Microorganisms (GCM) 10K type strain sequencing project: providing services to taxonomists for standard genome sequencing and annotation.</title>
        <authorList>
            <consortium name="The Broad Institute Genomics Platform"/>
            <consortium name="The Broad Institute Genome Sequencing Center for Infectious Disease"/>
            <person name="Wu L."/>
            <person name="Ma J."/>
        </authorList>
    </citation>
    <scope>NUCLEOTIDE SEQUENCE [LARGE SCALE GENOMIC DNA]</scope>
    <source>
        <strain evidence="3">JCM 17939</strain>
    </source>
</reference>
<evidence type="ECO:0000313" key="3">
    <source>
        <dbReference type="Proteomes" id="UP001501442"/>
    </source>
</evidence>
<dbReference type="PANTHER" id="PTHR12149">
    <property type="entry name" value="FRUCTOSAMINE 3 KINASE-RELATED PROTEIN"/>
    <property type="match status" value="1"/>
</dbReference>
<dbReference type="Gene3D" id="3.30.200.20">
    <property type="entry name" value="Phosphorylase Kinase, domain 1"/>
    <property type="match status" value="1"/>
</dbReference>
<dbReference type="Pfam" id="PF03881">
    <property type="entry name" value="Fructosamin_kin"/>
    <property type="match status" value="1"/>
</dbReference>
<dbReference type="PIRSF" id="PIRSF006221">
    <property type="entry name" value="Ketosamine-3-kinase"/>
    <property type="match status" value="1"/>
</dbReference>
<keyword evidence="3" id="KW-1185">Reference proteome</keyword>
<dbReference type="PANTHER" id="PTHR12149:SF8">
    <property type="entry name" value="PROTEIN-RIBULOSAMINE 3-KINASE"/>
    <property type="match status" value="1"/>
</dbReference>
<evidence type="ECO:0000313" key="2">
    <source>
        <dbReference type="EMBL" id="GAA4630765.1"/>
    </source>
</evidence>
<dbReference type="InterPro" id="IPR016477">
    <property type="entry name" value="Fructo-/Ketosamine-3-kinase"/>
</dbReference>
<protein>
    <submittedName>
        <fullName evidence="2">Fructosamine kinase family protein</fullName>
    </submittedName>
</protein>
<dbReference type="SUPFAM" id="SSF56112">
    <property type="entry name" value="Protein kinase-like (PK-like)"/>
    <property type="match status" value="1"/>
</dbReference>
<dbReference type="RefSeq" id="WP_345434190.1">
    <property type="nucleotide sequence ID" value="NZ_BAABHK010000008.1"/>
</dbReference>
<dbReference type="Gene3D" id="3.90.1200.10">
    <property type="match status" value="1"/>
</dbReference>
<sequence length="301" mass="32916">MSRPAGCDAGDDVLRSELRALGRADGVSVVRRLSGGAVADTWLMTCADGTHMVGKTLADAVPGLFQTEADGLAALAGTGCVATPRVIAVTRRMLLLEALPDRDDSERSWEAFADDLAALHRSTTGDRFGWHDDGYLGRLRQVNTWTANGHEFFAQHRLLRYLAEPLAEQALTAADRRAVERLCARLPEVIPAMPAVLTHGDLWAANLLSRPGGRITVIDPAISRTWAEVDLSMLRCCPRPAASQRFFARYQERNPSPAGWTARMPVLHLREQLSVIAHFGASATRAITHTRSTLAPFYVRN</sequence>
<gene>
    <name evidence="2" type="ORF">GCM10023196_057410</name>
</gene>
<evidence type="ECO:0000256" key="1">
    <source>
        <dbReference type="PIRNR" id="PIRNR006221"/>
    </source>
</evidence>
<comment type="caution">
    <text evidence="2">The sequence shown here is derived from an EMBL/GenBank/DDBJ whole genome shotgun (WGS) entry which is preliminary data.</text>
</comment>
<keyword evidence="1 2" id="KW-0418">Kinase</keyword>
<organism evidence="2 3">
    <name type="scientific">Actinoallomurus vinaceus</name>
    <dbReference type="NCBI Taxonomy" id="1080074"/>
    <lineage>
        <taxon>Bacteria</taxon>
        <taxon>Bacillati</taxon>
        <taxon>Actinomycetota</taxon>
        <taxon>Actinomycetes</taxon>
        <taxon>Streptosporangiales</taxon>
        <taxon>Thermomonosporaceae</taxon>
        <taxon>Actinoallomurus</taxon>
    </lineage>
</organism>
<name>A0ABP8UIG6_9ACTN</name>
<comment type="similarity">
    <text evidence="1">Belongs to the fructosamine kinase family.</text>
</comment>